<dbReference type="InterPro" id="IPR009060">
    <property type="entry name" value="UBA-like_sf"/>
</dbReference>
<comment type="catalytic activity">
    <reaction evidence="1 12">
        <text>Thiol-dependent hydrolysis of ester, thioester, amide, peptide and isopeptide bonds formed by the C-terminal Gly of ubiquitin (a 76-residue protein attached to proteins as an intracellular targeting signal).</text>
        <dbReference type="EC" id="3.4.19.12"/>
    </reaction>
</comment>
<dbReference type="Pfam" id="PF00443">
    <property type="entry name" value="UCH"/>
    <property type="match status" value="1"/>
</dbReference>
<dbReference type="InterPro" id="IPR038765">
    <property type="entry name" value="Papain-like_cys_pep_sf"/>
</dbReference>
<keyword evidence="5" id="KW-0677">Repeat</keyword>
<dbReference type="GO" id="GO:0005634">
    <property type="term" value="C:nucleus"/>
    <property type="evidence" value="ECO:0007669"/>
    <property type="project" value="TreeGrafter"/>
</dbReference>
<evidence type="ECO:0000256" key="12">
    <source>
        <dbReference type="RuleBase" id="RU366025"/>
    </source>
</evidence>
<feature type="domain" description="UBA" evidence="14">
    <location>
        <begin position="481"/>
        <end position="521"/>
    </location>
</feature>
<dbReference type="AlphaFoldDB" id="A0A9P8LIE5"/>
<reference evidence="17" key="1">
    <citation type="submission" date="2021-03" db="EMBL/GenBank/DDBJ databases">
        <title>Comparative genomics and phylogenomic investigation of the class Geoglossomycetes provide insights into ecological specialization and systematics.</title>
        <authorList>
            <person name="Melie T."/>
            <person name="Pirro S."/>
            <person name="Miller A.N."/>
            <person name="Quandt A."/>
        </authorList>
    </citation>
    <scope>NUCLEOTIDE SEQUENCE</scope>
    <source>
        <strain evidence="17">CAQ_001_2017</strain>
    </source>
</reference>
<comment type="similarity">
    <text evidence="2 12">Belongs to the peptidase C19 family.</text>
</comment>
<dbReference type="InterPro" id="IPR013083">
    <property type="entry name" value="Znf_RING/FYVE/PHD"/>
</dbReference>
<evidence type="ECO:0000256" key="11">
    <source>
        <dbReference type="PROSITE-ProRule" id="PRU00502"/>
    </source>
</evidence>
<dbReference type="Gene3D" id="3.30.40.10">
    <property type="entry name" value="Zinc/RING finger domain, C3HC4 (zinc finger)"/>
    <property type="match status" value="1"/>
</dbReference>
<sequence length="619" mass="68890">MCDLKSNLWLCLQCGNLGCGRSQFGAVEGNSHGLAHSNATQHPVAVKLGSITPEGTADIYCYSCDEERTDPALAVHLANWGINIEEREKTEKSLTEMQIEQNLRWEFVMTTAEGKDLKPLLGEGLTGLKNLGNSCYMASILQCLFALPVFQERYYHLSDALPVAESPADDLETQLRKLADGLLSGRYSRPDSDIIASEHTLEVRYQRGLAPSMLKALVGRGHKEFASMRQQDASEFLLHLFKLITRSRHPSPSSDPVRAFRFVLEQRLQCVSCKRVRYKTDEQDNISVRVPVRRIQANFHGTEDGSGKETVKDDFETVTFKECLDIFTGMEIVELNCPACGSKDGFSKRSLFKTFPEILAVKADRFDEVVNWVPTKLDVPVVVGDEPFTLDQYKSPGLQPNEELLPEDTDAGNRPSFVPMEAAMRELEGMGFSRLRSEKALHGTGNHSVEMAMNWLFAHMEDPDIDTPVNLGGGGNNEAADMDPEKIETLKVMGFGPPRARKALRNTGGDVERAIEWLFNHPDDQGDTGDENNGAAAVGGPKVIDLPGSETLPAHFQLHSIVCHKGGSIHSGHYVAFIRKRVGGEYGDSWVLFNDEKVVEAVDVEEMKKFAYIYFFRRV</sequence>
<dbReference type="FunFam" id="3.90.70.10:FF:000144">
    <property type="entry name" value="Ubiquitinyl hydrolase 1"/>
    <property type="match status" value="1"/>
</dbReference>
<evidence type="ECO:0000256" key="5">
    <source>
        <dbReference type="ARBA" id="ARBA00022737"/>
    </source>
</evidence>
<dbReference type="Gene3D" id="3.90.70.10">
    <property type="entry name" value="Cysteine proteinases"/>
    <property type="match status" value="1"/>
</dbReference>
<keyword evidence="9 12" id="KW-0788">Thiol protease</keyword>
<accession>A0A9P8LIE5</accession>
<dbReference type="InterPro" id="IPR001607">
    <property type="entry name" value="Znf_UBP"/>
</dbReference>
<name>A0A9P8LIE5_9PEZI</name>
<comment type="caution">
    <text evidence="17">The sequence shown here is derived from an EMBL/GenBank/DDBJ whole genome shotgun (WGS) entry which is preliminary data.</text>
</comment>
<feature type="domain" description="USP" evidence="15">
    <location>
        <begin position="126"/>
        <end position="619"/>
    </location>
</feature>
<evidence type="ECO:0000259" key="15">
    <source>
        <dbReference type="PROSITE" id="PS50235"/>
    </source>
</evidence>
<dbReference type="SUPFAM" id="SSF57850">
    <property type="entry name" value="RING/U-box"/>
    <property type="match status" value="1"/>
</dbReference>
<evidence type="ECO:0000313" key="17">
    <source>
        <dbReference type="EMBL" id="KAH0565883.1"/>
    </source>
</evidence>
<dbReference type="SUPFAM" id="SSF46934">
    <property type="entry name" value="UBA-like"/>
    <property type="match status" value="1"/>
</dbReference>
<evidence type="ECO:0000256" key="3">
    <source>
        <dbReference type="ARBA" id="ARBA00022670"/>
    </source>
</evidence>
<organism evidence="17 18">
    <name type="scientific">Trichoglossum hirsutum</name>
    <dbReference type="NCBI Taxonomy" id="265104"/>
    <lineage>
        <taxon>Eukaryota</taxon>
        <taxon>Fungi</taxon>
        <taxon>Dikarya</taxon>
        <taxon>Ascomycota</taxon>
        <taxon>Pezizomycotina</taxon>
        <taxon>Geoglossomycetes</taxon>
        <taxon>Geoglossales</taxon>
        <taxon>Geoglossaceae</taxon>
        <taxon>Trichoglossum</taxon>
    </lineage>
</organism>
<dbReference type="EC" id="3.4.19.12" evidence="12"/>
<dbReference type="PANTHER" id="PTHR24006:SF664">
    <property type="entry name" value="UBIQUITIN CARBOXYL-TERMINAL HYDROLASE"/>
    <property type="match status" value="1"/>
</dbReference>
<dbReference type="GO" id="GO:0008270">
    <property type="term" value="F:zinc ion binding"/>
    <property type="evidence" value="ECO:0007669"/>
    <property type="project" value="UniProtKB-KW"/>
</dbReference>
<keyword evidence="6 11" id="KW-0863">Zinc-finger</keyword>
<dbReference type="PROSITE" id="PS00972">
    <property type="entry name" value="USP_1"/>
    <property type="match status" value="1"/>
</dbReference>
<dbReference type="EMBL" id="JAGHQM010000052">
    <property type="protein sequence ID" value="KAH0565883.1"/>
    <property type="molecule type" value="Genomic_DNA"/>
</dbReference>
<evidence type="ECO:0000313" key="18">
    <source>
        <dbReference type="Proteomes" id="UP000750711"/>
    </source>
</evidence>
<keyword evidence="18" id="KW-1185">Reference proteome</keyword>
<evidence type="ECO:0000256" key="9">
    <source>
        <dbReference type="ARBA" id="ARBA00022807"/>
    </source>
</evidence>
<evidence type="ECO:0000259" key="14">
    <source>
        <dbReference type="PROSITE" id="PS50030"/>
    </source>
</evidence>
<dbReference type="GO" id="GO:0016579">
    <property type="term" value="P:protein deubiquitination"/>
    <property type="evidence" value="ECO:0007669"/>
    <property type="project" value="InterPro"/>
</dbReference>
<dbReference type="GO" id="GO:0005829">
    <property type="term" value="C:cytosol"/>
    <property type="evidence" value="ECO:0007669"/>
    <property type="project" value="TreeGrafter"/>
</dbReference>
<evidence type="ECO:0000259" key="16">
    <source>
        <dbReference type="PROSITE" id="PS50271"/>
    </source>
</evidence>
<evidence type="ECO:0000256" key="6">
    <source>
        <dbReference type="ARBA" id="ARBA00022771"/>
    </source>
</evidence>
<dbReference type="FunFam" id="1.10.8.10:FF:000086">
    <property type="entry name" value="Ubiquitin carboxyl-terminal hydrolase"/>
    <property type="match status" value="1"/>
</dbReference>
<dbReference type="GO" id="GO:0006508">
    <property type="term" value="P:proteolysis"/>
    <property type="evidence" value="ECO:0007669"/>
    <property type="project" value="UniProtKB-KW"/>
</dbReference>
<evidence type="ECO:0000256" key="4">
    <source>
        <dbReference type="ARBA" id="ARBA00022723"/>
    </source>
</evidence>
<dbReference type="CDD" id="cd14385">
    <property type="entry name" value="UBA1_spUBP14_like"/>
    <property type="match status" value="1"/>
</dbReference>
<proteinExistence type="inferred from homology"/>
<dbReference type="SMART" id="SM00290">
    <property type="entry name" value="ZnF_UBP"/>
    <property type="match status" value="1"/>
</dbReference>
<dbReference type="PROSITE" id="PS50235">
    <property type="entry name" value="USP_3"/>
    <property type="match status" value="1"/>
</dbReference>
<dbReference type="PROSITE" id="PS00973">
    <property type="entry name" value="USP_2"/>
    <property type="match status" value="1"/>
</dbReference>
<evidence type="ECO:0000256" key="1">
    <source>
        <dbReference type="ARBA" id="ARBA00000707"/>
    </source>
</evidence>
<evidence type="ECO:0000256" key="2">
    <source>
        <dbReference type="ARBA" id="ARBA00009085"/>
    </source>
</evidence>
<feature type="region of interest" description="Disordered" evidence="13">
    <location>
        <begin position="392"/>
        <end position="414"/>
    </location>
</feature>
<evidence type="ECO:0000256" key="10">
    <source>
        <dbReference type="ARBA" id="ARBA00022833"/>
    </source>
</evidence>
<keyword evidence="3 12" id="KW-0645">Protease</keyword>
<dbReference type="SUPFAM" id="SSF54001">
    <property type="entry name" value="Cysteine proteinases"/>
    <property type="match status" value="1"/>
</dbReference>
<dbReference type="InterPro" id="IPR015940">
    <property type="entry name" value="UBA"/>
</dbReference>
<keyword evidence="8 12" id="KW-0378">Hydrolase</keyword>
<dbReference type="Gene3D" id="1.10.8.10">
    <property type="entry name" value="DNA helicase RuvA subunit, C-terminal domain"/>
    <property type="match status" value="2"/>
</dbReference>
<keyword evidence="4" id="KW-0479">Metal-binding</keyword>
<feature type="domain" description="UBA" evidence="14">
    <location>
        <begin position="406"/>
        <end position="459"/>
    </location>
</feature>
<protein>
    <recommendedName>
        <fullName evidence="12">Ubiquitin carboxyl-terminal hydrolase</fullName>
        <ecNumber evidence="12">3.4.19.12</ecNumber>
    </recommendedName>
</protein>
<evidence type="ECO:0000256" key="8">
    <source>
        <dbReference type="ARBA" id="ARBA00022801"/>
    </source>
</evidence>
<dbReference type="CDD" id="cd02658">
    <property type="entry name" value="Peptidase_C19B"/>
    <property type="match status" value="1"/>
</dbReference>
<dbReference type="CDD" id="cd14386">
    <property type="entry name" value="UBA2_UBP5"/>
    <property type="match status" value="1"/>
</dbReference>
<dbReference type="InterPro" id="IPR028889">
    <property type="entry name" value="USP"/>
</dbReference>
<evidence type="ECO:0000256" key="13">
    <source>
        <dbReference type="SAM" id="MobiDB-lite"/>
    </source>
</evidence>
<dbReference type="GO" id="GO:0004843">
    <property type="term" value="F:cysteine-type deubiquitinase activity"/>
    <property type="evidence" value="ECO:0007669"/>
    <property type="project" value="UniProtKB-UniRule"/>
</dbReference>
<dbReference type="FunFam" id="3.90.70.10:FF:000235">
    <property type="entry name" value="Ubiquitin carboxyl-terminal hydrolase"/>
    <property type="match status" value="1"/>
</dbReference>
<keyword evidence="10" id="KW-0862">Zinc</keyword>
<dbReference type="SMART" id="SM00165">
    <property type="entry name" value="UBA"/>
    <property type="match status" value="2"/>
</dbReference>
<dbReference type="Proteomes" id="UP000750711">
    <property type="component" value="Unassembled WGS sequence"/>
</dbReference>
<feature type="domain" description="UBP-type" evidence="16">
    <location>
        <begin position="1"/>
        <end position="84"/>
    </location>
</feature>
<dbReference type="PANTHER" id="PTHR24006">
    <property type="entry name" value="UBIQUITIN CARBOXYL-TERMINAL HYDROLASE"/>
    <property type="match status" value="1"/>
</dbReference>
<dbReference type="PROSITE" id="PS50271">
    <property type="entry name" value="ZF_UBP"/>
    <property type="match status" value="1"/>
</dbReference>
<dbReference type="Pfam" id="PF02148">
    <property type="entry name" value="zf-UBP"/>
    <property type="match status" value="1"/>
</dbReference>
<dbReference type="Pfam" id="PF00627">
    <property type="entry name" value="UBA"/>
    <property type="match status" value="2"/>
</dbReference>
<dbReference type="InterPro" id="IPR001394">
    <property type="entry name" value="Peptidase_C19_UCH"/>
</dbReference>
<dbReference type="PROSITE" id="PS50030">
    <property type="entry name" value="UBA"/>
    <property type="match status" value="2"/>
</dbReference>
<gene>
    <name evidence="17" type="ORF">GP486_000713</name>
</gene>
<dbReference type="InterPro" id="IPR050164">
    <property type="entry name" value="Peptidase_C19"/>
</dbReference>
<dbReference type="FunFam" id="3.30.40.10:FF:000396">
    <property type="entry name" value="Ubiquitin carboxyl-terminal hydrolase"/>
    <property type="match status" value="1"/>
</dbReference>
<evidence type="ECO:0000256" key="7">
    <source>
        <dbReference type="ARBA" id="ARBA00022786"/>
    </source>
</evidence>
<dbReference type="InterPro" id="IPR018200">
    <property type="entry name" value="USP_CS"/>
</dbReference>
<keyword evidence="7 12" id="KW-0833">Ubl conjugation pathway</keyword>